<evidence type="ECO:0000313" key="3">
    <source>
        <dbReference type="Proteomes" id="UP000467428"/>
    </source>
</evidence>
<dbReference type="EMBL" id="AP022593">
    <property type="protein sequence ID" value="BBY51657.1"/>
    <property type="molecule type" value="Genomic_DNA"/>
</dbReference>
<gene>
    <name evidence="2" type="ORF">MARA_51250</name>
</gene>
<name>A0A7I7S4C2_9MYCO</name>
<organism evidence="2 3">
    <name type="scientific">Mycolicibacterium arabiense</name>
    <dbReference type="NCBI Taxonomy" id="1286181"/>
    <lineage>
        <taxon>Bacteria</taxon>
        <taxon>Bacillati</taxon>
        <taxon>Actinomycetota</taxon>
        <taxon>Actinomycetes</taxon>
        <taxon>Mycobacteriales</taxon>
        <taxon>Mycobacteriaceae</taxon>
        <taxon>Mycolicibacterium</taxon>
    </lineage>
</organism>
<evidence type="ECO:0000313" key="2">
    <source>
        <dbReference type="EMBL" id="BBY51657.1"/>
    </source>
</evidence>
<reference evidence="2 3" key="1">
    <citation type="journal article" date="2019" name="Emerg. Microbes Infect.">
        <title>Comprehensive subspecies identification of 175 nontuberculous mycobacteria species based on 7547 genomic profiles.</title>
        <authorList>
            <person name="Matsumoto Y."/>
            <person name="Kinjo T."/>
            <person name="Motooka D."/>
            <person name="Nabeya D."/>
            <person name="Jung N."/>
            <person name="Uechi K."/>
            <person name="Horii T."/>
            <person name="Iida T."/>
            <person name="Fujita J."/>
            <person name="Nakamura S."/>
        </authorList>
    </citation>
    <scope>NUCLEOTIDE SEQUENCE [LARGE SCALE GENOMIC DNA]</scope>
    <source>
        <strain evidence="2 3">JCM 18538</strain>
    </source>
</reference>
<keyword evidence="1" id="KW-0732">Signal</keyword>
<dbReference type="Proteomes" id="UP000467428">
    <property type="component" value="Chromosome"/>
</dbReference>
<dbReference type="AlphaFoldDB" id="A0A7I7S4C2"/>
<dbReference type="KEGG" id="marz:MARA_51250"/>
<keyword evidence="3" id="KW-1185">Reference proteome</keyword>
<sequence>MSVHPRILTPLLAAVGMAGAVVLAAPASAQPTCVDTAPRTTICSTNGSSSLTTSPPVMNNWPWYGGGFGFGGFVIGLG</sequence>
<protein>
    <recommendedName>
        <fullName evidence="4">Keratin associated protein</fullName>
    </recommendedName>
</protein>
<feature type="chain" id="PRO_5029617861" description="Keratin associated protein" evidence="1">
    <location>
        <begin position="30"/>
        <end position="78"/>
    </location>
</feature>
<dbReference type="RefSeq" id="WP_163922623.1">
    <property type="nucleotide sequence ID" value="NZ_AP022593.1"/>
</dbReference>
<accession>A0A7I7S4C2</accession>
<feature type="signal peptide" evidence="1">
    <location>
        <begin position="1"/>
        <end position="29"/>
    </location>
</feature>
<evidence type="ECO:0000256" key="1">
    <source>
        <dbReference type="SAM" id="SignalP"/>
    </source>
</evidence>
<geneLocation type="plasmid" evidence="3">
    <name>pjcm18538 dna</name>
</geneLocation>
<proteinExistence type="predicted"/>
<evidence type="ECO:0008006" key="4">
    <source>
        <dbReference type="Google" id="ProtNLM"/>
    </source>
</evidence>